<feature type="domain" description="Motility protein A N-terminal" evidence="15">
    <location>
        <begin position="4"/>
        <end position="92"/>
    </location>
</feature>
<keyword evidence="4" id="KW-1003">Cell membrane</keyword>
<protein>
    <submittedName>
        <fullName evidence="16">Flagellar motor stator protein MotA</fullName>
    </submittedName>
</protein>
<feature type="transmembrane region" description="Helical" evidence="13">
    <location>
        <begin position="171"/>
        <end position="191"/>
    </location>
</feature>
<dbReference type="PROSITE" id="PS01307">
    <property type="entry name" value="MOTA"/>
    <property type="match status" value="1"/>
</dbReference>
<dbReference type="EMBL" id="JAJOZR010000003">
    <property type="protein sequence ID" value="MCD7108475.1"/>
    <property type="molecule type" value="Genomic_DNA"/>
</dbReference>
<evidence type="ECO:0000256" key="8">
    <source>
        <dbReference type="ARBA" id="ARBA00022779"/>
    </source>
</evidence>
<keyword evidence="5" id="KW-0145">Chemotaxis</keyword>
<keyword evidence="17" id="KW-1185">Reference proteome</keyword>
<keyword evidence="6" id="KW-0997">Cell inner membrane</keyword>
<dbReference type="InterPro" id="IPR000540">
    <property type="entry name" value="Flag_MotA_CS"/>
</dbReference>
<evidence type="ECO:0000256" key="4">
    <source>
        <dbReference type="ARBA" id="ARBA00022475"/>
    </source>
</evidence>
<keyword evidence="11" id="KW-0406">Ion transport</keyword>
<evidence type="ECO:0000256" key="3">
    <source>
        <dbReference type="ARBA" id="ARBA00022448"/>
    </source>
</evidence>
<sequence>MNIIIGLVMTMGCILGGFIAMGGHMAVLNQPFELVIIGGAGIGGFIMGNSMKTVKDAGKALVEAFKHKVPKQREYLDTLGVLYSLMRDLRTKSRNEIESHIDNPDESAIFQSAPTVLKNKDLTAFICDYVRLIIIGNARSHEIEALMDEEINTITHDKMHSYNSLATMGDAFPAIGIVAAVLGVIKAMGAITESPEVLGGKIAAALVGTMLGIFLSYCIVSPLIANVKHVREKQNRLYIIVKQTLLAYMNGSVPQVALEYGRKTISSYERPSIDAVEQEMMNPGGGGESKAA</sequence>
<evidence type="ECO:0000256" key="6">
    <source>
        <dbReference type="ARBA" id="ARBA00022519"/>
    </source>
</evidence>
<reference evidence="16" key="1">
    <citation type="submission" date="2021-12" db="EMBL/GenBank/DDBJ databases">
        <authorList>
            <person name="Li Y."/>
        </authorList>
    </citation>
    <scope>NUCLEOTIDE SEQUENCE</scope>
    <source>
        <strain evidence="16">DKSPLA3</strain>
    </source>
</reference>
<keyword evidence="16" id="KW-0282">Flagellum</keyword>
<dbReference type="PANTHER" id="PTHR30433">
    <property type="entry name" value="CHEMOTAXIS PROTEIN MOTA"/>
    <property type="match status" value="1"/>
</dbReference>
<gene>
    <name evidence="16" type="primary">motA</name>
    <name evidence="16" type="ORF">LRX75_05390</name>
</gene>
<organism evidence="16 17">
    <name type="scientific">Rhizobium quercicola</name>
    <dbReference type="NCBI Taxonomy" id="2901226"/>
    <lineage>
        <taxon>Bacteria</taxon>
        <taxon>Pseudomonadati</taxon>
        <taxon>Pseudomonadota</taxon>
        <taxon>Alphaproteobacteria</taxon>
        <taxon>Hyphomicrobiales</taxon>
        <taxon>Rhizobiaceae</taxon>
        <taxon>Rhizobium/Agrobacterium group</taxon>
        <taxon>Rhizobium</taxon>
    </lineage>
</organism>
<keyword evidence="16" id="KW-0969">Cilium</keyword>
<dbReference type="InterPro" id="IPR047055">
    <property type="entry name" value="MotA-like"/>
</dbReference>
<dbReference type="Pfam" id="PF01618">
    <property type="entry name" value="MotA_ExbB"/>
    <property type="match status" value="1"/>
</dbReference>
<feature type="transmembrane region" description="Helical" evidence="13">
    <location>
        <begin position="7"/>
        <end position="28"/>
    </location>
</feature>
<keyword evidence="8" id="KW-0283">Flagellar rotation</keyword>
<evidence type="ECO:0000256" key="9">
    <source>
        <dbReference type="ARBA" id="ARBA00022781"/>
    </source>
</evidence>
<evidence type="ECO:0000256" key="1">
    <source>
        <dbReference type="ARBA" id="ARBA00004429"/>
    </source>
</evidence>
<evidence type="ECO:0000256" key="2">
    <source>
        <dbReference type="ARBA" id="ARBA00008038"/>
    </source>
</evidence>
<comment type="caution">
    <text evidence="16">The sequence shown here is derived from an EMBL/GenBank/DDBJ whole genome shotgun (WGS) entry which is preliminary data.</text>
</comment>
<dbReference type="GO" id="GO:0005886">
    <property type="term" value="C:plasma membrane"/>
    <property type="evidence" value="ECO:0007669"/>
    <property type="project" value="UniProtKB-SubCell"/>
</dbReference>
<keyword evidence="10 13" id="KW-1133">Transmembrane helix</keyword>
<proteinExistence type="inferred from homology"/>
<dbReference type="GO" id="GO:1902600">
    <property type="term" value="P:proton transmembrane transport"/>
    <property type="evidence" value="ECO:0007669"/>
    <property type="project" value="UniProtKB-KW"/>
</dbReference>
<evidence type="ECO:0000256" key="12">
    <source>
        <dbReference type="ARBA" id="ARBA00023136"/>
    </source>
</evidence>
<evidence type="ECO:0000256" key="13">
    <source>
        <dbReference type="SAM" id="Phobius"/>
    </source>
</evidence>
<evidence type="ECO:0000256" key="10">
    <source>
        <dbReference type="ARBA" id="ARBA00022989"/>
    </source>
</evidence>
<evidence type="ECO:0000313" key="17">
    <source>
        <dbReference type="Proteomes" id="UP001139089"/>
    </source>
</evidence>
<evidence type="ECO:0000256" key="11">
    <source>
        <dbReference type="ARBA" id="ARBA00023065"/>
    </source>
</evidence>
<dbReference type="GO" id="GO:0071978">
    <property type="term" value="P:bacterial-type flagellum-dependent swarming motility"/>
    <property type="evidence" value="ECO:0007669"/>
    <property type="project" value="InterPro"/>
</dbReference>
<feature type="domain" description="MotA/TolQ/ExbB proton channel" evidence="14">
    <location>
        <begin position="135"/>
        <end position="229"/>
    </location>
</feature>
<dbReference type="AlphaFoldDB" id="A0A9X1T076"/>
<comment type="similarity">
    <text evidence="2">Belongs to the MotA family.</text>
</comment>
<evidence type="ECO:0000256" key="7">
    <source>
        <dbReference type="ARBA" id="ARBA00022692"/>
    </source>
</evidence>
<dbReference type="InterPro" id="IPR022522">
    <property type="entry name" value="Flagellar_motor_stator_MotA"/>
</dbReference>
<keyword evidence="7 13" id="KW-0812">Transmembrane</keyword>
<keyword evidence="16" id="KW-0966">Cell projection</keyword>
<dbReference type="Proteomes" id="UP001139089">
    <property type="component" value="Unassembled WGS sequence"/>
</dbReference>
<keyword evidence="9" id="KW-0375">Hydrogen ion transport</keyword>
<dbReference type="NCBIfam" id="TIGR03818">
    <property type="entry name" value="MotA1"/>
    <property type="match status" value="1"/>
</dbReference>
<evidence type="ECO:0000313" key="16">
    <source>
        <dbReference type="EMBL" id="MCD7108475.1"/>
    </source>
</evidence>
<name>A0A9X1T076_9HYPH</name>
<comment type="subcellular location">
    <subcellularLocation>
        <location evidence="1">Cell inner membrane</location>
        <topology evidence="1">Multi-pass membrane protein</topology>
    </subcellularLocation>
</comment>
<dbReference type="RefSeq" id="WP_092932128.1">
    <property type="nucleotide sequence ID" value="NZ_JAJOZR010000003.1"/>
</dbReference>
<keyword evidence="12 13" id="KW-0472">Membrane</keyword>
<dbReference type="PANTHER" id="PTHR30433:SF4">
    <property type="entry name" value="MOTILITY PROTEIN A"/>
    <property type="match status" value="1"/>
</dbReference>
<evidence type="ECO:0000256" key="5">
    <source>
        <dbReference type="ARBA" id="ARBA00022500"/>
    </source>
</evidence>
<dbReference type="InterPro" id="IPR002898">
    <property type="entry name" value="MotA_ExbB_proton_chnl"/>
</dbReference>
<dbReference type="InterPro" id="IPR046786">
    <property type="entry name" value="MotA_N"/>
</dbReference>
<evidence type="ECO:0000259" key="15">
    <source>
        <dbReference type="Pfam" id="PF20560"/>
    </source>
</evidence>
<accession>A0A9X1T076</accession>
<dbReference type="GO" id="GO:0006935">
    <property type="term" value="P:chemotaxis"/>
    <property type="evidence" value="ECO:0007669"/>
    <property type="project" value="UniProtKB-KW"/>
</dbReference>
<dbReference type="Pfam" id="PF20560">
    <property type="entry name" value="MotA_N"/>
    <property type="match status" value="1"/>
</dbReference>
<keyword evidence="3" id="KW-0813">Transport</keyword>
<feature type="transmembrane region" description="Helical" evidence="13">
    <location>
        <begin position="34"/>
        <end position="51"/>
    </location>
</feature>
<feature type="transmembrane region" description="Helical" evidence="13">
    <location>
        <begin position="203"/>
        <end position="227"/>
    </location>
</feature>
<evidence type="ECO:0000259" key="14">
    <source>
        <dbReference type="Pfam" id="PF01618"/>
    </source>
</evidence>